<dbReference type="Proteomes" id="UP000268007">
    <property type="component" value="Unassembled WGS sequence"/>
</dbReference>
<evidence type="ECO:0000313" key="8">
    <source>
        <dbReference type="EMBL" id="RKR83145.1"/>
    </source>
</evidence>
<dbReference type="AlphaFoldDB" id="A0A495J2F3"/>
<dbReference type="EC" id="4.1.2.25" evidence="6"/>
<dbReference type="SUPFAM" id="SSF55620">
    <property type="entry name" value="Tetrahydrobiopterin biosynthesis enzymes-like"/>
    <property type="match status" value="1"/>
</dbReference>
<evidence type="ECO:0000256" key="1">
    <source>
        <dbReference type="ARBA" id="ARBA00001353"/>
    </source>
</evidence>
<comment type="pathway">
    <text evidence="2 6">Cofactor biosynthesis; tetrahydrofolate biosynthesis; 2-amino-4-hydroxy-6-hydroxymethyl-7,8-dihydropteridine diphosphate from 7,8-dihydroneopterin triphosphate: step 3/4.</text>
</comment>
<evidence type="ECO:0000256" key="2">
    <source>
        <dbReference type="ARBA" id="ARBA00005013"/>
    </source>
</evidence>
<sequence>MVKVALQGVKFFAYHGFYPEEQVLGNHFIIDVSVEFPQQHHYSDDEIAHTINYEQLYAMVDTEMCHTRKLLETVVQGIIDRVKVAYTFAEIIKVSITKQNPPLAGEVAASFIQITYHKPNDDLQ</sequence>
<reference evidence="8 9" key="1">
    <citation type="submission" date="2018-10" db="EMBL/GenBank/DDBJ databases">
        <title>Genomic Encyclopedia of Archaeal and Bacterial Type Strains, Phase II (KMG-II): from individual species to whole genera.</title>
        <authorList>
            <person name="Goeker M."/>
        </authorList>
    </citation>
    <scope>NUCLEOTIDE SEQUENCE [LARGE SCALE GENOMIC DNA]</scope>
    <source>
        <strain evidence="8 9">DSM 18602</strain>
    </source>
</reference>
<evidence type="ECO:0000256" key="5">
    <source>
        <dbReference type="ARBA" id="ARBA00023239"/>
    </source>
</evidence>
<comment type="similarity">
    <text evidence="3 6">Belongs to the DHNA family.</text>
</comment>
<dbReference type="InterPro" id="IPR043133">
    <property type="entry name" value="GTP-CH-I_C/QueF"/>
</dbReference>
<accession>A0A495J2F3</accession>
<dbReference type="UniPathway" id="UPA00077">
    <property type="reaction ID" value="UER00154"/>
</dbReference>
<dbReference type="GO" id="GO:0046654">
    <property type="term" value="P:tetrahydrofolate biosynthetic process"/>
    <property type="evidence" value="ECO:0007669"/>
    <property type="project" value="UniProtKB-UniRule"/>
</dbReference>
<dbReference type="RefSeq" id="WP_121198670.1">
    <property type="nucleotide sequence ID" value="NZ_RBKU01000001.1"/>
</dbReference>
<evidence type="ECO:0000313" key="9">
    <source>
        <dbReference type="Proteomes" id="UP000268007"/>
    </source>
</evidence>
<evidence type="ECO:0000256" key="6">
    <source>
        <dbReference type="RuleBase" id="RU362079"/>
    </source>
</evidence>
<name>A0A495J2F3_9SPHI</name>
<feature type="domain" description="Dihydroneopterin aldolase/epimerase" evidence="7">
    <location>
        <begin position="4"/>
        <end position="116"/>
    </location>
</feature>
<evidence type="ECO:0000256" key="3">
    <source>
        <dbReference type="ARBA" id="ARBA00005708"/>
    </source>
</evidence>
<evidence type="ECO:0000259" key="7">
    <source>
        <dbReference type="SMART" id="SM00905"/>
    </source>
</evidence>
<keyword evidence="9" id="KW-1185">Reference proteome</keyword>
<keyword evidence="5 6" id="KW-0456">Lyase</keyword>
<comment type="caution">
    <text evidence="8">The sequence shown here is derived from an EMBL/GenBank/DDBJ whole genome shotgun (WGS) entry which is preliminary data.</text>
</comment>
<dbReference type="OrthoDB" id="9803748at2"/>
<dbReference type="GO" id="GO:0046656">
    <property type="term" value="P:folic acid biosynthetic process"/>
    <property type="evidence" value="ECO:0007669"/>
    <property type="project" value="UniProtKB-UniRule"/>
</dbReference>
<dbReference type="GO" id="GO:0005737">
    <property type="term" value="C:cytoplasm"/>
    <property type="evidence" value="ECO:0007669"/>
    <property type="project" value="TreeGrafter"/>
</dbReference>
<dbReference type="SMART" id="SM00905">
    <property type="entry name" value="FolB"/>
    <property type="match status" value="1"/>
</dbReference>
<protein>
    <recommendedName>
        <fullName evidence="6">7,8-dihydroneopterin aldolase</fullName>
        <ecNumber evidence="6">4.1.2.25</ecNumber>
    </recommendedName>
</protein>
<gene>
    <name evidence="8" type="ORF">BDD43_3347</name>
</gene>
<dbReference type="InterPro" id="IPR006156">
    <property type="entry name" value="Dihydroneopterin_aldolase"/>
</dbReference>
<dbReference type="NCBIfam" id="TIGR00525">
    <property type="entry name" value="folB"/>
    <property type="match status" value="1"/>
</dbReference>
<evidence type="ECO:0000256" key="4">
    <source>
        <dbReference type="ARBA" id="ARBA00022909"/>
    </source>
</evidence>
<dbReference type="NCBIfam" id="TIGR00526">
    <property type="entry name" value="folB_dom"/>
    <property type="match status" value="1"/>
</dbReference>
<dbReference type="Pfam" id="PF02152">
    <property type="entry name" value="FolB"/>
    <property type="match status" value="1"/>
</dbReference>
<keyword evidence="4 6" id="KW-0289">Folate biosynthesis</keyword>
<proteinExistence type="inferred from homology"/>
<dbReference type="Gene3D" id="3.30.1130.10">
    <property type="match status" value="1"/>
</dbReference>
<comment type="function">
    <text evidence="6">Catalyzes the conversion of 7,8-dihydroneopterin to 6-hydroxymethyl-7,8-dihydropterin.</text>
</comment>
<dbReference type="PANTHER" id="PTHR42844:SF1">
    <property type="entry name" value="DIHYDRONEOPTERIN ALDOLASE 1-RELATED"/>
    <property type="match status" value="1"/>
</dbReference>
<comment type="catalytic activity">
    <reaction evidence="1 6">
        <text>7,8-dihydroneopterin = 6-hydroxymethyl-7,8-dihydropterin + glycolaldehyde</text>
        <dbReference type="Rhea" id="RHEA:10540"/>
        <dbReference type="ChEBI" id="CHEBI:17001"/>
        <dbReference type="ChEBI" id="CHEBI:17071"/>
        <dbReference type="ChEBI" id="CHEBI:44841"/>
        <dbReference type="EC" id="4.1.2.25"/>
    </reaction>
</comment>
<dbReference type="PANTHER" id="PTHR42844">
    <property type="entry name" value="DIHYDRONEOPTERIN ALDOLASE 1-RELATED"/>
    <property type="match status" value="1"/>
</dbReference>
<dbReference type="InterPro" id="IPR006157">
    <property type="entry name" value="FolB_dom"/>
</dbReference>
<organism evidence="8 9">
    <name type="scientific">Mucilaginibacter gracilis</name>
    <dbReference type="NCBI Taxonomy" id="423350"/>
    <lineage>
        <taxon>Bacteria</taxon>
        <taxon>Pseudomonadati</taxon>
        <taxon>Bacteroidota</taxon>
        <taxon>Sphingobacteriia</taxon>
        <taxon>Sphingobacteriales</taxon>
        <taxon>Sphingobacteriaceae</taxon>
        <taxon>Mucilaginibacter</taxon>
    </lineage>
</organism>
<dbReference type="EMBL" id="RBKU01000001">
    <property type="protein sequence ID" value="RKR83145.1"/>
    <property type="molecule type" value="Genomic_DNA"/>
</dbReference>
<dbReference type="GO" id="GO:0004150">
    <property type="term" value="F:dihydroneopterin aldolase activity"/>
    <property type="evidence" value="ECO:0007669"/>
    <property type="project" value="UniProtKB-UniRule"/>
</dbReference>